<sequence>MLTRAFTKPRKSNTKDGDQNGSRSGSLNEYYDDDFIVGVMDDRPLIFCGENIGGSKLSLKEVLRASVGVMGESRLGMTEKVVLLNAKVYAVKRFKKASVGRSEFGRRVDRLAQVSSKSEYLVPITAYLYSKRIKIVVSDYYPMGSLADLLSGGREHDHTALDWNQRLMIALDIAKAIAFIHTQSPRRGKNMHMNVHGDIKSSNVMINIDFTARLLGYGFTQIAERIEVSDTWQHEPPPLTTNDSLYCENLCQKCDIYNFGILLMDMLGGSGDDDFQNWTQEKKQDIKDGDVEFFEFIMEGKERKQALMVLDIALACINKSADDRPSIEQILLFLEDVLIEKQFPLDL</sequence>
<dbReference type="SUPFAM" id="SSF56112">
    <property type="entry name" value="Protein kinase-like (PK-like)"/>
    <property type="match status" value="1"/>
</dbReference>
<comment type="caution">
    <text evidence="3">The sequence shown here is derived from an EMBL/GenBank/DDBJ whole genome shotgun (WGS) entry which is preliminary data.</text>
</comment>
<accession>A0A7J7C7G2</accession>
<dbReference type="Gene3D" id="1.10.510.10">
    <property type="entry name" value="Transferase(Phosphotransferase) domain 1"/>
    <property type="match status" value="1"/>
</dbReference>
<dbReference type="AlphaFoldDB" id="A0A7J7C7G2"/>
<proteinExistence type="predicted"/>
<dbReference type="GO" id="GO:0004672">
    <property type="term" value="F:protein kinase activity"/>
    <property type="evidence" value="ECO:0007669"/>
    <property type="project" value="InterPro"/>
</dbReference>
<evidence type="ECO:0000259" key="2">
    <source>
        <dbReference type="PROSITE" id="PS50011"/>
    </source>
</evidence>
<dbReference type="InterPro" id="IPR011009">
    <property type="entry name" value="Kinase-like_dom_sf"/>
</dbReference>
<dbReference type="GO" id="GO:0005524">
    <property type="term" value="F:ATP binding"/>
    <property type="evidence" value="ECO:0007669"/>
    <property type="project" value="InterPro"/>
</dbReference>
<organism evidence="3 4">
    <name type="scientific">Tripterygium wilfordii</name>
    <name type="common">Thunder God vine</name>
    <dbReference type="NCBI Taxonomy" id="458696"/>
    <lineage>
        <taxon>Eukaryota</taxon>
        <taxon>Viridiplantae</taxon>
        <taxon>Streptophyta</taxon>
        <taxon>Embryophyta</taxon>
        <taxon>Tracheophyta</taxon>
        <taxon>Spermatophyta</taxon>
        <taxon>Magnoliopsida</taxon>
        <taxon>eudicotyledons</taxon>
        <taxon>Gunneridae</taxon>
        <taxon>Pentapetalae</taxon>
        <taxon>rosids</taxon>
        <taxon>fabids</taxon>
        <taxon>Celastrales</taxon>
        <taxon>Celastraceae</taxon>
        <taxon>Tripterygium</taxon>
    </lineage>
</organism>
<dbReference type="PROSITE" id="PS50011">
    <property type="entry name" value="PROTEIN_KINASE_DOM"/>
    <property type="match status" value="1"/>
</dbReference>
<evidence type="ECO:0000313" key="3">
    <source>
        <dbReference type="EMBL" id="KAF5730069.1"/>
    </source>
</evidence>
<evidence type="ECO:0000313" key="4">
    <source>
        <dbReference type="Proteomes" id="UP000593562"/>
    </source>
</evidence>
<dbReference type="InParanoid" id="A0A7J7C7G2"/>
<dbReference type="EMBL" id="JAAARO010000020">
    <property type="protein sequence ID" value="KAF5730069.1"/>
    <property type="molecule type" value="Genomic_DNA"/>
</dbReference>
<dbReference type="InterPro" id="IPR046959">
    <property type="entry name" value="PRK1-6/SRF4-like"/>
</dbReference>
<dbReference type="Pfam" id="PF00069">
    <property type="entry name" value="Pkinase"/>
    <property type="match status" value="1"/>
</dbReference>
<feature type="domain" description="Protein kinase" evidence="2">
    <location>
        <begin position="59"/>
        <end position="338"/>
    </location>
</feature>
<evidence type="ECO:0000256" key="1">
    <source>
        <dbReference type="SAM" id="MobiDB-lite"/>
    </source>
</evidence>
<dbReference type="Proteomes" id="UP000593562">
    <property type="component" value="Unassembled WGS sequence"/>
</dbReference>
<dbReference type="SMART" id="SM00220">
    <property type="entry name" value="S_TKc"/>
    <property type="match status" value="1"/>
</dbReference>
<dbReference type="PANTHER" id="PTHR48007">
    <property type="entry name" value="LEUCINE-RICH REPEAT RECEPTOR-LIKE PROTEIN KINASE PXC1"/>
    <property type="match status" value="1"/>
</dbReference>
<gene>
    <name evidence="3" type="ORF">HS088_TW20G00439</name>
</gene>
<keyword evidence="4" id="KW-1185">Reference proteome</keyword>
<reference evidence="3 4" key="1">
    <citation type="journal article" date="2020" name="Nat. Commun.">
        <title>Genome of Tripterygium wilfordii and identification of cytochrome P450 involved in triptolide biosynthesis.</title>
        <authorList>
            <person name="Tu L."/>
            <person name="Su P."/>
            <person name="Zhang Z."/>
            <person name="Gao L."/>
            <person name="Wang J."/>
            <person name="Hu T."/>
            <person name="Zhou J."/>
            <person name="Zhang Y."/>
            <person name="Zhao Y."/>
            <person name="Liu Y."/>
            <person name="Song Y."/>
            <person name="Tong Y."/>
            <person name="Lu Y."/>
            <person name="Yang J."/>
            <person name="Xu C."/>
            <person name="Jia M."/>
            <person name="Peters R.J."/>
            <person name="Huang L."/>
            <person name="Gao W."/>
        </authorList>
    </citation>
    <scope>NUCLEOTIDE SEQUENCE [LARGE SCALE GENOMIC DNA]</scope>
    <source>
        <strain evidence="4">cv. XIE 37</strain>
        <tissue evidence="3">Leaf</tissue>
    </source>
</reference>
<name>A0A7J7C7G2_TRIWF</name>
<feature type="region of interest" description="Disordered" evidence="1">
    <location>
        <begin position="1"/>
        <end position="26"/>
    </location>
</feature>
<protein>
    <recommendedName>
        <fullName evidence="2">Protein kinase domain-containing protein</fullName>
    </recommendedName>
</protein>
<dbReference type="PANTHER" id="PTHR48007:SF55">
    <property type="entry name" value="PROTEIN KINASE DOMAIN-CONTAINING PROTEIN"/>
    <property type="match status" value="1"/>
</dbReference>
<dbReference type="InterPro" id="IPR000719">
    <property type="entry name" value="Prot_kinase_dom"/>
</dbReference>